<keyword evidence="5 11" id="KW-0489">Methyltransferase</keyword>
<proteinExistence type="inferred from homology"/>
<dbReference type="Pfam" id="PF25378">
    <property type="entry name" value="PUA_NSUN2"/>
    <property type="match status" value="1"/>
</dbReference>
<feature type="binding site" evidence="11">
    <location>
        <position position="260"/>
    </location>
    <ligand>
        <name>S-adenosyl-L-methionine</name>
        <dbReference type="ChEBI" id="CHEBI:59789"/>
    </ligand>
</feature>
<feature type="binding site" evidence="11">
    <location>
        <position position="233"/>
    </location>
    <ligand>
        <name>S-adenosyl-L-methionine</name>
        <dbReference type="ChEBI" id="CHEBI:59789"/>
    </ligand>
</feature>
<evidence type="ECO:0000256" key="2">
    <source>
        <dbReference type="ARBA" id="ARBA00007494"/>
    </source>
</evidence>
<evidence type="ECO:0000256" key="6">
    <source>
        <dbReference type="ARBA" id="ARBA00022679"/>
    </source>
</evidence>
<dbReference type="PROSITE" id="PS51686">
    <property type="entry name" value="SAM_MT_RSMB_NOP"/>
    <property type="match status" value="1"/>
</dbReference>
<evidence type="ECO:0000256" key="9">
    <source>
        <dbReference type="ARBA" id="ARBA00022884"/>
    </source>
</evidence>
<feature type="compositionally biased region" description="Basic and acidic residues" evidence="12">
    <location>
        <begin position="43"/>
        <end position="55"/>
    </location>
</feature>
<protein>
    <recommendedName>
        <fullName evidence="3">tRNA (cytosine(34)-C(5))-methyltransferase</fullName>
        <ecNumber evidence="3">2.1.1.203</ecNumber>
    </recommendedName>
</protein>
<feature type="compositionally biased region" description="Basic and acidic residues" evidence="12">
    <location>
        <begin position="455"/>
        <end position="468"/>
    </location>
</feature>
<accession>A0A6M2DBQ2</accession>
<feature type="domain" description="SAM-dependent MTase RsmB/NOP-type" evidence="13">
    <location>
        <begin position="85"/>
        <end position="447"/>
    </location>
</feature>
<evidence type="ECO:0000256" key="4">
    <source>
        <dbReference type="ARBA" id="ARBA00022555"/>
    </source>
</evidence>
<keyword evidence="10" id="KW-0539">Nucleus</keyword>
<organism evidence="14">
    <name type="scientific">Xenopsylla cheopis</name>
    <name type="common">Oriental rat flea</name>
    <name type="synonym">Pulex cheopis</name>
    <dbReference type="NCBI Taxonomy" id="163159"/>
    <lineage>
        <taxon>Eukaryota</taxon>
        <taxon>Metazoa</taxon>
        <taxon>Ecdysozoa</taxon>
        <taxon>Arthropoda</taxon>
        <taxon>Hexapoda</taxon>
        <taxon>Insecta</taxon>
        <taxon>Pterygota</taxon>
        <taxon>Neoptera</taxon>
        <taxon>Endopterygota</taxon>
        <taxon>Siphonaptera</taxon>
        <taxon>Pulicidae</taxon>
        <taxon>Xenopsyllinae</taxon>
        <taxon>Xenopsylla</taxon>
    </lineage>
</organism>
<dbReference type="SUPFAM" id="SSF53335">
    <property type="entry name" value="S-adenosyl-L-methionine-dependent methyltransferases"/>
    <property type="match status" value="1"/>
</dbReference>
<dbReference type="EC" id="2.1.1.203" evidence="3"/>
<dbReference type="PANTHER" id="PTHR22808">
    <property type="entry name" value="NCL1 YEAST -RELATED NOL1/NOP2/FMU SUN DOMAIN-CONTAINING"/>
    <property type="match status" value="1"/>
</dbReference>
<evidence type="ECO:0000256" key="5">
    <source>
        <dbReference type="ARBA" id="ARBA00022603"/>
    </source>
</evidence>
<dbReference type="EMBL" id="GIIL01000007">
    <property type="protein sequence ID" value="NOV43733.1"/>
    <property type="molecule type" value="Transcribed_RNA"/>
</dbReference>
<dbReference type="InterPro" id="IPR018314">
    <property type="entry name" value="RsmB/NOL1/NOP2-like_CS"/>
</dbReference>
<dbReference type="InterPro" id="IPR057285">
    <property type="entry name" value="Pre-PUA_NSUN2"/>
</dbReference>
<dbReference type="InterPro" id="IPR023267">
    <property type="entry name" value="RCMT"/>
</dbReference>
<keyword evidence="4" id="KW-0820">tRNA-binding</keyword>
<name>A0A6M2DBQ2_XENCH</name>
<dbReference type="GO" id="GO:0005634">
    <property type="term" value="C:nucleus"/>
    <property type="evidence" value="ECO:0007669"/>
    <property type="project" value="UniProtKB-SubCell"/>
</dbReference>
<evidence type="ECO:0000256" key="8">
    <source>
        <dbReference type="ARBA" id="ARBA00022694"/>
    </source>
</evidence>
<dbReference type="InterPro" id="IPR023270">
    <property type="entry name" value="RCMT_NCL1"/>
</dbReference>
<dbReference type="PROSITE" id="PS01153">
    <property type="entry name" value="NOL1_NOP2_SUN"/>
    <property type="match status" value="1"/>
</dbReference>
<keyword evidence="8" id="KW-0819">tRNA processing</keyword>
<dbReference type="Pfam" id="PF01189">
    <property type="entry name" value="Methyltr_RsmB-F"/>
    <property type="match status" value="1"/>
</dbReference>
<dbReference type="InterPro" id="IPR057286">
    <property type="entry name" value="PUA_NSUN2"/>
</dbReference>
<feature type="binding site" evidence="11">
    <location>
        <begin position="201"/>
        <end position="207"/>
    </location>
    <ligand>
        <name>S-adenosyl-L-methionine</name>
        <dbReference type="ChEBI" id="CHEBI:59789"/>
    </ligand>
</feature>
<evidence type="ECO:0000256" key="11">
    <source>
        <dbReference type="PROSITE-ProRule" id="PRU01023"/>
    </source>
</evidence>
<comment type="subcellular location">
    <subcellularLocation>
        <location evidence="1">Nucleus</location>
    </subcellularLocation>
</comment>
<feature type="compositionally biased region" description="Polar residues" evidence="12">
    <location>
        <begin position="469"/>
        <end position="483"/>
    </location>
</feature>
<feature type="region of interest" description="Disordered" evidence="12">
    <location>
        <begin position="454"/>
        <end position="499"/>
    </location>
</feature>
<dbReference type="PANTHER" id="PTHR22808:SF1">
    <property type="entry name" value="RNA CYTOSINE-C(5)-METHYLTRANSFERASE NSUN2-RELATED"/>
    <property type="match status" value="1"/>
</dbReference>
<dbReference type="Pfam" id="PF25376">
    <property type="entry name" value="Pre-PUA_NSUN2"/>
    <property type="match status" value="1"/>
</dbReference>
<evidence type="ECO:0000313" key="14">
    <source>
        <dbReference type="EMBL" id="NOV43733.1"/>
    </source>
</evidence>
<feature type="region of interest" description="Disordered" evidence="12">
    <location>
        <begin position="34"/>
        <end position="55"/>
    </location>
</feature>
<dbReference type="GO" id="GO:0000049">
    <property type="term" value="F:tRNA binding"/>
    <property type="evidence" value="ECO:0007669"/>
    <property type="project" value="UniProtKB-KW"/>
</dbReference>
<reference evidence="14" key="1">
    <citation type="submission" date="2020-03" db="EMBL/GenBank/DDBJ databases">
        <title>Transcriptomic Profiling of the Digestive Tract of the Rat Flea, Xenopsylla cheopis, Following Blood Feeding and Infection with Yersinia pestis.</title>
        <authorList>
            <person name="Bland D.M."/>
            <person name="Martens C.A."/>
            <person name="Virtaneva K."/>
            <person name="Kanakabandi K."/>
            <person name="Long D."/>
            <person name="Rosenke R."/>
            <person name="Saturday G.A."/>
            <person name="Hoyt F.H."/>
            <person name="Bruno D.P."/>
            <person name="Ribeiro J.M.C."/>
            <person name="Hinnebusch J."/>
        </authorList>
    </citation>
    <scope>NUCLEOTIDE SEQUENCE</scope>
</reference>
<keyword evidence="9 11" id="KW-0694">RNA-binding</keyword>
<dbReference type="PRINTS" id="PR02008">
    <property type="entry name" value="RCMTFAMILY"/>
</dbReference>
<feature type="active site" description="Nucleophile" evidence="11">
    <location>
        <position position="339"/>
    </location>
</feature>
<feature type="binding site" evidence="11">
    <location>
        <position position="286"/>
    </location>
    <ligand>
        <name>S-adenosyl-L-methionine</name>
        <dbReference type="ChEBI" id="CHEBI:59789"/>
    </ligand>
</feature>
<evidence type="ECO:0000256" key="12">
    <source>
        <dbReference type="SAM" id="MobiDB-lite"/>
    </source>
</evidence>
<dbReference type="GO" id="GO:0005737">
    <property type="term" value="C:cytoplasm"/>
    <property type="evidence" value="ECO:0007669"/>
    <property type="project" value="TreeGrafter"/>
</dbReference>
<dbReference type="AlphaFoldDB" id="A0A6M2DBQ2"/>
<evidence type="ECO:0000259" key="13">
    <source>
        <dbReference type="PROSITE" id="PS51686"/>
    </source>
</evidence>
<evidence type="ECO:0000256" key="1">
    <source>
        <dbReference type="ARBA" id="ARBA00004123"/>
    </source>
</evidence>
<dbReference type="InterPro" id="IPR029063">
    <property type="entry name" value="SAM-dependent_MTases_sf"/>
</dbReference>
<keyword evidence="6 11" id="KW-0808">Transferase</keyword>
<sequence>MRLNLLYFLFKTYNVITSKSFGIAMGGQKRKRGNIFAQKKRDRKENKQPVREPRKPYSDIIKENENFIKYYKSAGICPEEDWETFIHFIKQDLPTSFRVTGNISESNALINLIKSQLFVDCLNGESGSDLHPVCLPWYPNGLAWQLQLTRKDIRRSEAYFKLHNFLISETEAGSISRQEVVSMIPPIVLDVQPHHKVLDMCAAPGSKTAQLIESLHKTTDGGELPTGFVIANDVDNNRCYMLVHQAKRLNSPNILITNHDSSLFPNLKIDENGIDKKLKFDRILCDVPCTGDGTLRKNPDIWLKWSAANGNNLHGIQFRILKRGVELLEIGGQLVYSTCSLNPIEDESVVHRMLSEADGALKLLDASELVPGLKYYPGMTSWRPASKDLVFYNSYEEVPEKWQTCVRPQMFPPKPEDADKYCLHKCLRILPHLQDTGGFFIALLEKTSNMPWELSESKPKENKVKSEDSNGNSPILESSTTTSKNDEKSVPWGPQRKKNKIGGYREDPFVFFKDNEDVWPSIKEFYNLNENFDPTCLLTRCMVGKKKNIYFCSPGVKNLVLKNECRIKIINTGVKTFVRCDNKNMKCPFRLAQEGLGSLFPFIGNERKFTLLKEDLITLLQCDDPTRPPEIETLSQHVQEQVKDLSGGSCVLIYTDNEYTLKMVGWRGTKSLRAYTAQEDTIHMLRILGADISKFVVNKFKKVEENVENLSTAEELNKPNKSQADESTQMET</sequence>
<dbReference type="InterPro" id="IPR049560">
    <property type="entry name" value="MeTrfase_RsmB-F_NOP2_cat"/>
</dbReference>
<feature type="region of interest" description="Disordered" evidence="12">
    <location>
        <begin position="710"/>
        <end position="732"/>
    </location>
</feature>
<evidence type="ECO:0000256" key="3">
    <source>
        <dbReference type="ARBA" id="ARBA00012629"/>
    </source>
</evidence>
<dbReference type="PRINTS" id="PR02011">
    <property type="entry name" value="RCMTNCL1"/>
</dbReference>
<evidence type="ECO:0000256" key="7">
    <source>
        <dbReference type="ARBA" id="ARBA00022691"/>
    </source>
</evidence>
<evidence type="ECO:0000256" key="10">
    <source>
        <dbReference type="ARBA" id="ARBA00023242"/>
    </source>
</evidence>
<dbReference type="Gene3D" id="3.40.50.150">
    <property type="entry name" value="Vaccinia Virus protein VP39"/>
    <property type="match status" value="1"/>
</dbReference>
<keyword evidence="7 11" id="KW-0949">S-adenosyl-L-methionine</keyword>
<dbReference type="GO" id="GO:0030488">
    <property type="term" value="P:tRNA methylation"/>
    <property type="evidence" value="ECO:0007669"/>
    <property type="project" value="TreeGrafter"/>
</dbReference>
<dbReference type="InterPro" id="IPR001678">
    <property type="entry name" value="MeTrfase_RsmB-F_NOP2_dom"/>
</dbReference>
<comment type="similarity">
    <text evidence="2 11">Belongs to the class I-like SAM-binding methyltransferase superfamily. RsmB/NOP family.</text>
</comment>
<dbReference type="GO" id="GO:0016428">
    <property type="term" value="F:tRNA (cytidine-5-)-methyltransferase activity"/>
    <property type="evidence" value="ECO:0007669"/>
    <property type="project" value="InterPro"/>
</dbReference>